<dbReference type="Proteomes" id="UP001212401">
    <property type="component" value="Unassembled WGS sequence"/>
</dbReference>
<dbReference type="RefSeq" id="WP_003716368.1">
    <property type="nucleotide sequence ID" value="NZ_CAJFIS010000004.1"/>
</dbReference>
<evidence type="ECO:0000313" key="2">
    <source>
        <dbReference type="Proteomes" id="UP001212401"/>
    </source>
</evidence>
<reference evidence="1" key="1">
    <citation type="submission" date="2022-01" db="EMBL/GenBank/DDBJ databases">
        <title>VMRC isolate genome collection.</title>
        <authorList>
            <person name="France M."/>
            <person name="Rutt L."/>
            <person name="Humphrys M."/>
            <person name="Ravel J."/>
        </authorList>
    </citation>
    <scope>NUCLEOTIDE SEQUENCE</scope>
    <source>
        <strain evidence="1">C0048A1</strain>
    </source>
</reference>
<protein>
    <recommendedName>
        <fullName evidence="3">Surface layer protein A domain-containing protein</fullName>
    </recommendedName>
</protein>
<sequence length="171" mass="19563">MKKFLLPILVSMMTFLITITITDKPIQAMSQKSLNNRVYLVTFINSNGYTTAHQYVFFTTNGKSAYVNITDTDQSGKPVITKDSTKEEKAAPRTINRYLADRTILNKATSKKYYKIKNNKVTIDNGLITKKSSGKIEKGGNLEKFTVNFPDGTQKYDRVLFQMAQKDYQYR</sequence>
<dbReference type="GeneID" id="75083164"/>
<dbReference type="AlphaFoldDB" id="A0AAW5WQV9"/>
<dbReference type="EMBL" id="JAKHPH010000001">
    <property type="protein sequence ID" value="MCZ3666691.1"/>
    <property type="molecule type" value="Genomic_DNA"/>
</dbReference>
<accession>A0AAW5WQV9</accession>
<gene>
    <name evidence="1" type="ORF">L2724_00115</name>
</gene>
<comment type="caution">
    <text evidence="1">The sequence shown here is derived from an EMBL/GenBank/DDBJ whole genome shotgun (WGS) entry which is preliminary data.</text>
</comment>
<organism evidence="1 2">
    <name type="scientific">Limosilactobacillus vaginalis</name>
    <dbReference type="NCBI Taxonomy" id="1633"/>
    <lineage>
        <taxon>Bacteria</taxon>
        <taxon>Bacillati</taxon>
        <taxon>Bacillota</taxon>
        <taxon>Bacilli</taxon>
        <taxon>Lactobacillales</taxon>
        <taxon>Lactobacillaceae</taxon>
        <taxon>Limosilactobacillus</taxon>
    </lineage>
</organism>
<proteinExistence type="predicted"/>
<evidence type="ECO:0008006" key="3">
    <source>
        <dbReference type="Google" id="ProtNLM"/>
    </source>
</evidence>
<name>A0AAW5WQV9_9LACO</name>
<evidence type="ECO:0000313" key="1">
    <source>
        <dbReference type="EMBL" id="MCZ3666691.1"/>
    </source>
</evidence>